<reference evidence="20 21" key="1">
    <citation type="submission" date="2020-08" db="EMBL/GenBank/DDBJ databases">
        <title>Complete genome sequence of Entomobacter blattae G55GP.</title>
        <authorList>
            <person name="Poehlein A."/>
            <person name="Guzman J."/>
            <person name="Daniel R."/>
            <person name="Vilcinskas A."/>
        </authorList>
    </citation>
    <scope>NUCLEOTIDE SEQUENCE [LARGE SCALE GENOMIC DNA]</scope>
    <source>
        <strain evidence="20 21">G55GP</strain>
    </source>
</reference>
<dbReference type="GO" id="GO:0019134">
    <property type="term" value="F:glucosamine-1-phosphate N-acetyltransferase activity"/>
    <property type="evidence" value="ECO:0007669"/>
    <property type="project" value="UniProtKB-UniRule"/>
</dbReference>
<feature type="binding site" evidence="17">
    <location>
        <position position="170"/>
    </location>
    <ligand>
        <name>UDP-N-acetyl-alpha-D-glucosamine</name>
        <dbReference type="ChEBI" id="CHEBI:57705"/>
    </ligand>
</feature>
<feature type="binding site" evidence="17">
    <location>
        <position position="76"/>
    </location>
    <ligand>
        <name>UDP-N-acetyl-alpha-D-glucosamine</name>
        <dbReference type="ChEBI" id="CHEBI:57705"/>
    </ligand>
</feature>
<feature type="binding site" evidence="17">
    <location>
        <position position="104"/>
    </location>
    <ligand>
        <name>Mg(2+)</name>
        <dbReference type="ChEBI" id="CHEBI:18420"/>
    </ligand>
</feature>
<dbReference type="InterPro" id="IPR011004">
    <property type="entry name" value="Trimer_LpxA-like_sf"/>
</dbReference>
<feature type="region of interest" description="Linker" evidence="17">
    <location>
        <begin position="230"/>
        <end position="250"/>
    </location>
</feature>
<comment type="similarity">
    <text evidence="2 17">In the N-terminal section; belongs to the N-acetylglucosamine-1-phosphate uridyltransferase family.</text>
</comment>
<evidence type="ECO:0000259" key="19">
    <source>
        <dbReference type="Pfam" id="PF25087"/>
    </source>
</evidence>
<comment type="function">
    <text evidence="16 17">Catalyzes the last two sequential reactions in the de novo biosynthetic pathway for UDP-N-acetylglucosamine (UDP-GlcNAc). The C-terminal domain catalyzes the transfer of acetyl group from acetyl coenzyme A to glucosamine-1-phosphate (GlcN-1-P) to produce N-acetylglucosamine-1-phosphate (GlcNAc-1-P), which is converted into UDP-GlcNAc by the transfer of uridine 5-monophosphate (from uridine 5-triphosphate), a reaction catalyzed by the N-terminal domain.</text>
</comment>
<dbReference type="UniPathway" id="UPA00113">
    <property type="reaction ID" value="UER00532"/>
</dbReference>
<dbReference type="GO" id="GO:0000287">
    <property type="term" value="F:magnesium ion binding"/>
    <property type="evidence" value="ECO:0007669"/>
    <property type="project" value="UniProtKB-UniRule"/>
</dbReference>
<dbReference type="GO" id="GO:0071555">
    <property type="term" value="P:cell wall organization"/>
    <property type="evidence" value="ECO:0007669"/>
    <property type="project" value="UniProtKB-KW"/>
</dbReference>
<proteinExistence type="inferred from homology"/>
<keyword evidence="12 17" id="KW-0012">Acyltransferase</keyword>
<dbReference type="GO" id="GO:0009245">
    <property type="term" value="P:lipid A biosynthetic process"/>
    <property type="evidence" value="ECO:0007669"/>
    <property type="project" value="UniProtKB-UniRule"/>
</dbReference>
<evidence type="ECO:0000256" key="1">
    <source>
        <dbReference type="ARBA" id="ARBA00007707"/>
    </source>
</evidence>
<comment type="pathway">
    <text evidence="17">Nucleotide-sugar biosynthesis; UDP-N-acetyl-alpha-D-glucosamine biosynthesis; UDP-N-acetyl-alpha-D-glucosamine from N-acetyl-alpha-D-glucosamine 1-phosphate: step 1/1.</text>
</comment>
<dbReference type="InterPro" id="IPR056729">
    <property type="entry name" value="GMPPB_C"/>
</dbReference>
<name>A0A7H1NT01_9PROT</name>
<evidence type="ECO:0000256" key="10">
    <source>
        <dbReference type="ARBA" id="ARBA00022984"/>
    </source>
</evidence>
<evidence type="ECO:0000313" key="21">
    <source>
        <dbReference type="Proteomes" id="UP000516349"/>
    </source>
</evidence>
<dbReference type="EMBL" id="CP060244">
    <property type="protein sequence ID" value="QNT78911.1"/>
    <property type="molecule type" value="Genomic_DNA"/>
</dbReference>
<keyword evidence="4 17" id="KW-0808">Transferase</keyword>
<dbReference type="AlphaFoldDB" id="A0A7H1NT01"/>
<dbReference type="HAMAP" id="MF_01631">
    <property type="entry name" value="GlmU"/>
    <property type="match status" value="1"/>
</dbReference>
<dbReference type="InterPro" id="IPR005882">
    <property type="entry name" value="Bifunctional_GlmU"/>
</dbReference>
<keyword evidence="5 17" id="KW-0548">Nucleotidyltransferase</keyword>
<comment type="subunit">
    <text evidence="17">Homotrimer.</text>
</comment>
<feature type="binding site" evidence="17">
    <location>
        <position position="423"/>
    </location>
    <ligand>
        <name>acetyl-CoA</name>
        <dbReference type="ChEBI" id="CHEBI:57288"/>
    </ligand>
</feature>
<evidence type="ECO:0000256" key="3">
    <source>
        <dbReference type="ARBA" id="ARBA00022490"/>
    </source>
</evidence>
<dbReference type="GO" id="GO:0000902">
    <property type="term" value="P:cell morphogenesis"/>
    <property type="evidence" value="ECO:0007669"/>
    <property type="project" value="UniProtKB-UniRule"/>
</dbReference>
<feature type="binding site" evidence="17">
    <location>
        <position position="227"/>
    </location>
    <ligand>
        <name>Mg(2+)</name>
        <dbReference type="ChEBI" id="CHEBI:18420"/>
    </ligand>
</feature>
<keyword evidence="9 17" id="KW-0133">Cell shape</keyword>
<dbReference type="GO" id="GO:0006048">
    <property type="term" value="P:UDP-N-acetylglucosamine biosynthetic process"/>
    <property type="evidence" value="ECO:0007669"/>
    <property type="project" value="UniProtKB-UniPathway"/>
</dbReference>
<evidence type="ECO:0000256" key="9">
    <source>
        <dbReference type="ARBA" id="ARBA00022960"/>
    </source>
</evidence>
<dbReference type="SUPFAM" id="SSF51161">
    <property type="entry name" value="Trimeric LpxA-like enzymes"/>
    <property type="match status" value="1"/>
</dbReference>
<evidence type="ECO:0000313" key="20">
    <source>
        <dbReference type="EMBL" id="QNT78911.1"/>
    </source>
</evidence>
<feature type="binding site" evidence="17">
    <location>
        <position position="227"/>
    </location>
    <ligand>
        <name>UDP-N-acetyl-alpha-D-glucosamine</name>
        <dbReference type="ChEBI" id="CHEBI:57705"/>
    </ligand>
</feature>
<evidence type="ECO:0000256" key="11">
    <source>
        <dbReference type="ARBA" id="ARBA00023268"/>
    </source>
</evidence>
<dbReference type="NCBIfam" id="NF010933">
    <property type="entry name" value="PRK14353.1"/>
    <property type="match status" value="1"/>
</dbReference>
<evidence type="ECO:0000256" key="12">
    <source>
        <dbReference type="ARBA" id="ARBA00023315"/>
    </source>
</evidence>
<dbReference type="EC" id="2.7.7.23" evidence="17"/>
<evidence type="ECO:0000256" key="6">
    <source>
        <dbReference type="ARBA" id="ARBA00022723"/>
    </source>
</evidence>
<feature type="binding site" evidence="17">
    <location>
        <begin position="14"/>
        <end position="17"/>
    </location>
    <ligand>
        <name>UDP-N-acetyl-alpha-D-glucosamine</name>
        <dbReference type="ChEBI" id="CHEBI:57705"/>
    </ligand>
</feature>
<dbReference type="Gene3D" id="3.90.550.10">
    <property type="entry name" value="Spore Coat Polysaccharide Biosynthesis Protein SpsA, Chain A"/>
    <property type="match status" value="1"/>
</dbReference>
<dbReference type="InterPro" id="IPR038009">
    <property type="entry name" value="GlmU_C_LbH"/>
</dbReference>
<dbReference type="SUPFAM" id="SSF53448">
    <property type="entry name" value="Nucleotide-diphospho-sugar transferases"/>
    <property type="match status" value="1"/>
</dbReference>
<dbReference type="CDD" id="cd03353">
    <property type="entry name" value="LbH_GlmU_C"/>
    <property type="match status" value="1"/>
</dbReference>
<evidence type="ECO:0000256" key="2">
    <source>
        <dbReference type="ARBA" id="ARBA00007947"/>
    </source>
</evidence>
<evidence type="ECO:0000256" key="5">
    <source>
        <dbReference type="ARBA" id="ARBA00022695"/>
    </source>
</evidence>
<dbReference type="GO" id="GO:0003977">
    <property type="term" value="F:UDP-N-acetylglucosamine diphosphorylase activity"/>
    <property type="evidence" value="ECO:0007669"/>
    <property type="project" value="UniProtKB-UniRule"/>
</dbReference>
<protein>
    <recommendedName>
        <fullName evidence="17">Bifunctional protein GlmU</fullName>
    </recommendedName>
    <domain>
        <recommendedName>
            <fullName evidence="17">UDP-N-acetylglucosamine pyrophosphorylase</fullName>
            <ecNumber evidence="17">2.7.7.23</ecNumber>
        </recommendedName>
        <alternativeName>
            <fullName evidence="17">N-acetylglucosamine-1-phosphate uridyltransferase</fullName>
        </alternativeName>
    </domain>
    <domain>
        <recommendedName>
            <fullName evidence="17">Glucosamine-1-phosphate N-acetyltransferase</fullName>
            <ecNumber evidence="17">2.3.1.157</ecNumber>
        </recommendedName>
    </domain>
</protein>
<keyword evidence="13 17" id="KW-0961">Cell wall biogenesis/degradation</keyword>
<feature type="binding site" evidence="17">
    <location>
        <position position="388"/>
    </location>
    <ligand>
        <name>acetyl-CoA</name>
        <dbReference type="ChEBI" id="CHEBI:57288"/>
    </ligand>
</feature>
<evidence type="ECO:0000256" key="7">
    <source>
        <dbReference type="ARBA" id="ARBA00022737"/>
    </source>
</evidence>
<organism evidence="20 21">
    <name type="scientific">Entomobacter blattae</name>
    <dbReference type="NCBI Taxonomy" id="2762277"/>
    <lineage>
        <taxon>Bacteria</taxon>
        <taxon>Pseudomonadati</taxon>
        <taxon>Pseudomonadota</taxon>
        <taxon>Alphaproteobacteria</taxon>
        <taxon>Acetobacterales</taxon>
        <taxon>Acetobacteraceae</taxon>
        <taxon>Entomobacter</taxon>
    </lineage>
</organism>
<dbReference type="Pfam" id="PF25087">
    <property type="entry name" value="GMPPB_C"/>
    <property type="match status" value="1"/>
</dbReference>
<gene>
    <name evidence="20" type="primary">glmU_2</name>
    <name evidence="17" type="synonym">glmU</name>
    <name evidence="20" type="ORF">JGUZn3_16930</name>
</gene>
<dbReference type="GO" id="GO:0009252">
    <property type="term" value="P:peptidoglycan biosynthetic process"/>
    <property type="evidence" value="ECO:0007669"/>
    <property type="project" value="UniProtKB-UniRule"/>
</dbReference>
<evidence type="ECO:0000259" key="18">
    <source>
        <dbReference type="Pfam" id="PF12804"/>
    </source>
</evidence>
<evidence type="ECO:0000256" key="13">
    <source>
        <dbReference type="ARBA" id="ARBA00023316"/>
    </source>
</evidence>
<comment type="similarity">
    <text evidence="1 17">In the C-terminal section; belongs to the transferase hexapeptide repeat family.</text>
</comment>
<keyword evidence="21" id="KW-1185">Reference proteome</keyword>
<dbReference type="InterPro" id="IPR025877">
    <property type="entry name" value="MobA-like_NTP_Trfase"/>
</dbReference>
<accession>A0A7H1NT01</accession>
<comment type="cofactor">
    <cofactor evidence="17">
        <name>Mg(2+)</name>
        <dbReference type="ChEBI" id="CHEBI:18420"/>
    </cofactor>
    <text evidence="17">Binds 1 Mg(2+) ion per subunit.</text>
</comment>
<feature type="binding site" evidence="17">
    <location>
        <position position="349"/>
    </location>
    <ligand>
        <name>UDP-N-acetyl-alpha-D-glucosamine</name>
        <dbReference type="ChEBI" id="CHEBI:57705"/>
    </ligand>
</feature>
<feature type="domain" description="MobA-like NTP transferase" evidence="18">
    <location>
        <begin position="11"/>
        <end position="156"/>
    </location>
</feature>
<dbReference type="InterPro" id="IPR029044">
    <property type="entry name" value="Nucleotide-diphossugar_trans"/>
</dbReference>
<keyword evidence="10 17" id="KW-0573">Peptidoglycan synthesis</keyword>
<dbReference type="Gene3D" id="2.160.10.10">
    <property type="entry name" value="Hexapeptide repeat proteins"/>
    <property type="match status" value="1"/>
</dbReference>
<dbReference type="Proteomes" id="UP000516349">
    <property type="component" value="Chromosome"/>
</dbReference>
<comment type="subcellular location">
    <subcellularLocation>
        <location evidence="17">Cytoplasm</location>
    </subcellularLocation>
</comment>
<feature type="binding site" evidence="17">
    <location>
        <position position="334"/>
    </location>
    <ligand>
        <name>UDP-N-acetyl-alpha-D-glucosamine</name>
        <dbReference type="ChEBI" id="CHEBI:57705"/>
    </ligand>
</feature>
<dbReference type="EC" id="2.3.1.157" evidence="17"/>
<comment type="pathway">
    <text evidence="17">Bacterial outer membrane biogenesis; LPS lipid A biosynthesis.</text>
</comment>
<evidence type="ECO:0000256" key="8">
    <source>
        <dbReference type="ARBA" id="ARBA00022842"/>
    </source>
</evidence>
<dbReference type="Pfam" id="PF12804">
    <property type="entry name" value="NTP_transf_3"/>
    <property type="match status" value="1"/>
</dbReference>
<comment type="caution">
    <text evidence="17">Lacks conserved residue(s) required for the propagation of feature annotation.</text>
</comment>
<dbReference type="GO" id="GO:0005737">
    <property type="term" value="C:cytoplasm"/>
    <property type="evidence" value="ECO:0007669"/>
    <property type="project" value="UniProtKB-SubCell"/>
</dbReference>
<keyword evidence="8 17" id="KW-0460">Magnesium</keyword>
<comment type="catalytic activity">
    <reaction evidence="14 17">
        <text>alpha-D-glucosamine 1-phosphate + acetyl-CoA = N-acetyl-alpha-D-glucosamine 1-phosphate + CoA + H(+)</text>
        <dbReference type="Rhea" id="RHEA:13725"/>
        <dbReference type="ChEBI" id="CHEBI:15378"/>
        <dbReference type="ChEBI" id="CHEBI:57287"/>
        <dbReference type="ChEBI" id="CHEBI:57288"/>
        <dbReference type="ChEBI" id="CHEBI:57776"/>
        <dbReference type="ChEBI" id="CHEBI:58516"/>
        <dbReference type="EC" id="2.3.1.157"/>
    </reaction>
</comment>
<keyword evidence="11 17" id="KW-0511">Multifunctional enzyme</keyword>
<keyword evidence="7 17" id="KW-0677">Repeat</keyword>
<feature type="binding site" evidence="17">
    <location>
        <position position="363"/>
    </location>
    <ligand>
        <name>acetyl-CoA</name>
        <dbReference type="ChEBI" id="CHEBI:57288"/>
    </ligand>
</feature>
<evidence type="ECO:0000256" key="16">
    <source>
        <dbReference type="ARBA" id="ARBA00049628"/>
    </source>
</evidence>
<keyword evidence="3 17" id="KW-0963">Cytoplasm</keyword>
<dbReference type="InterPro" id="IPR050065">
    <property type="entry name" value="GlmU-like"/>
</dbReference>
<feature type="domain" description="Mannose-1-phosphate guanyltransferase C-terminal" evidence="19">
    <location>
        <begin position="299"/>
        <end position="389"/>
    </location>
</feature>
<feature type="binding site" evidence="17">
    <location>
        <position position="406"/>
    </location>
    <ligand>
        <name>acetyl-CoA</name>
        <dbReference type="ChEBI" id="CHEBI:57288"/>
    </ligand>
</feature>
<dbReference type="NCBIfam" id="TIGR01173">
    <property type="entry name" value="glmU"/>
    <property type="match status" value="1"/>
</dbReference>
<feature type="region of interest" description="Pyrophosphorylase" evidence="17">
    <location>
        <begin position="1"/>
        <end position="229"/>
    </location>
</feature>
<dbReference type="RefSeq" id="WP_203413130.1">
    <property type="nucleotide sequence ID" value="NZ_CP060244.1"/>
</dbReference>
<dbReference type="GO" id="GO:0008360">
    <property type="term" value="P:regulation of cell shape"/>
    <property type="evidence" value="ECO:0007669"/>
    <property type="project" value="UniProtKB-KW"/>
</dbReference>
<dbReference type="PANTHER" id="PTHR43584:SF3">
    <property type="entry name" value="BIFUNCTIONAL PROTEIN GLMU"/>
    <property type="match status" value="1"/>
</dbReference>
<dbReference type="PANTHER" id="PTHR43584">
    <property type="entry name" value="NUCLEOTIDYL TRANSFERASE"/>
    <property type="match status" value="1"/>
</dbReference>
<feature type="active site" description="Proton acceptor" evidence="17">
    <location>
        <position position="346"/>
    </location>
</feature>
<comment type="catalytic activity">
    <reaction evidence="15 17">
        <text>N-acetyl-alpha-D-glucosamine 1-phosphate + UTP + H(+) = UDP-N-acetyl-alpha-D-glucosamine + diphosphate</text>
        <dbReference type="Rhea" id="RHEA:13509"/>
        <dbReference type="ChEBI" id="CHEBI:15378"/>
        <dbReference type="ChEBI" id="CHEBI:33019"/>
        <dbReference type="ChEBI" id="CHEBI:46398"/>
        <dbReference type="ChEBI" id="CHEBI:57705"/>
        <dbReference type="ChEBI" id="CHEBI:57776"/>
        <dbReference type="EC" id="2.7.7.23"/>
    </reaction>
</comment>
<evidence type="ECO:0000256" key="15">
    <source>
        <dbReference type="ARBA" id="ARBA00048493"/>
    </source>
</evidence>
<sequence length="449" mass="48492">MNKPPLKNTTAVILAAGLGTRMKSSRPKAAHTLAGKTMLEHLLHSASQVYENIIVVLGPEMDELARLAAPYRVVIQQERKGTAHAALQAAPFFGEGDVTILYADNPLISAETMRNLMVVRQNSTVSVALLAMRPKEPGHYGRVIERDGFVERIVEWQDATAEERAITLCNAGVLSASAKKLANWLGRVENHNAKGEYYLGDVISLAVKDGEQVKSVEAPAEELQGINSGSELAQAEHYLQKRLRQVALARGVRLIAPDTVFLCSDTELAEGVIIHPYVVFEPGVVVHRDVEIKSFSHLANCIIHSQAIIGPYARIRPESEVGEGAHIGNFVEIKSARIAEKTKINHLSYIGNANIGSGTNIGAGTILCNYDGYSKHTTIIGNNVFVGSDSVMVAPVSVGDSAIIAAGSVITHNVEKGAMAFGRARQTNIQNRATDFRNKKSILKKEGTP</sequence>
<evidence type="ECO:0000256" key="14">
    <source>
        <dbReference type="ARBA" id="ARBA00048247"/>
    </source>
</evidence>
<feature type="binding site" evidence="17">
    <location>
        <position position="155"/>
    </location>
    <ligand>
        <name>UDP-N-acetyl-alpha-D-glucosamine</name>
        <dbReference type="ChEBI" id="CHEBI:57705"/>
    </ligand>
</feature>
<feature type="binding site" evidence="17">
    <location>
        <position position="360"/>
    </location>
    <ligand>
        <name>UDP-N-acetyl-alpha-D-glucosamine</name>
        <dbReference type="ChEBI" id="CHEBI:57705"/>
    </ligand>
</feature>
<evidence type="ECO:0000256" key="4">
    <source>
        <dbReference type="ARBA" id="ARBA00022679"/>
    </source>
</evidence>
<feature type="binding site" evidence="17">
    <location>
        <begin position="369"/>
        <end position="370"/>
    </location>
    <ligand>
        <name>acetyl-CoA</name>
        <dbReference type="ChEBI" id="CHEBI:57288"/>
    </ligand>
</feature>
<feature type="region of interest" description="N-acetyltransferase" evidence="17">
    <location>
        <begin position="251"/>
        <end position="449"/>
    </location>
</feature>
<dbReference type="KEGG" id="ebla:JGUZn3_16930"/>
<keyword evidence="6 17" id="KW-0479">Metal-binding</keyword>
<dbReference type="CDD" id="cd02540">
    <property type="entry name" value="GT2_GlmU_N_bac"/>
    <property type="match status" value="1"/>
</dbReference>
<feature type="binding site" evidence="17">
    <location>
        <position position="316"/>
    </location>
    <ligand>
        <name>UDP-N-acetyl-alpha-D-glucosamine</name>
        <dbReference type="ChEBI" id="CHEBI:57705"/>
    </ligand>
</feature>
<comment type="pathway">
    <text evidence="17">Nucleotide-sugar biosynthesis; UDP-N-acetyl-alpha-D-glucosamine biosynthesis; N-acetyl-alpha-D-glucosamine 1-phosphate from alpha-D-glucosamine 6-phosphate (route II): step 2/2.</text>
</comment>
<evidence type="ECO:0000256" key="17">
    <source>
        <dbReference type="HAMAP-Rule" id="MF_01631"/>
    </source>
</evidence>
<dbReference type="GO" id="GO:0016020">
    <property type="term" value="C:membrane"/>
    <property type="evidence" value="ECO:0007669"/>
    <property type="project" value="GOC"/>
</dbReference>
<dbReference type="UniPathway" id="UPA00973"/>
<feature type="binding site" evidence="17">
    <location>
        <position position="141"/>
    </location>
    <ligand>
        <name>UDP-N-acetyl-alpha-D-glucosamine</name>
        <dbReference type="ChEBI" id="CHEBI:57705"/>
    </ligand>
</feature>
<feature type="binding site" evidence="17">
    <location>
        <begin position="81"/>
        <end position="82"/>
    </location>
    <ligand>
        <name>UDP-N-acetyl-alpha-D-glucosamine</name>
        <dbReference type="ChEBI" id="CHEBI:57705"/>
    </ligand>
</feature>
<feature type="binding site" evidence="17">
    <location>
        <position position="28"/>
    </location>
    <ligand>
        <name>UDP-N-acetyl-alpha-D-glucosamine</name>
        <dbReference type="ChEBI" id="CHEBI:57705"/>
    </ligand>
</feature>